<comment type="subcellular location">
    <subcellularLocation>
        <location evidence="1 7">Cell outer membrane</location>
        <topology evidence="1 7">Multi-pass membrane protein</topology>
    </subcellularLocation>
</comment>
<keyword evidence="3 7" id="KW-1134">Transmembrane beta strand</keyword>
<dbReference type="Gene3D" id="2.170.130.10">
    <property type="entry name" value="TonB-dependent receptor, plug domain"/>
    <property type="match status" value="1"/>
</dbReference>
<keyword evidence="6 7" id="KW-0998">Cell outer membrane</keyword>
<dbReference type="GO" id="GO:0033214">
    <property type="term" value="P:siderophore-iron import into cell"/>
    <property type="evidence" value="ECO:0007669"/>
    <property type="project" value="TreeGrafter"/>
</dbReference>
<dbReference type="PANTHER" id="PTHR30442">
    <property type="entry name" value="IRON III DICITRATE TRANSPORT PROTEIN FECA"/>
    <property type="match status" value="1"/>
</dbReference>
<evidence type="ECO:0000256" key="4">
    <source>
        <dbReference type="ARBA" id="ARBA00022692"/>
    </source>
</evidence>
<dbReference type="PROSITE" id="PS51257">
    <property type="entry name" value="PROKAR_LIPOPROTEIN"/>
    <property type="match status" value="1"/>
</dbReference>
<dbReference type="EMBL" id="UFRV01000006">
    <property type="protein sequence ID" value="SUT92395.1"/>
    <property type="molecule type" value="Genomic_DNA"/>
</dbReference>
<dbReference type="PROSITE" id="PS52016">
    <property type="entry name" value="TONB_DEPENDENT_REC_3"/>
    <property type="match status" value="1"/>
</dbReference>
<dbReference type="AlphaFoldDB" id="A0A380TUQ1"/>
<evidence type="ECO:0000313" key="9">
    <source>
        <dbReference type="EMBL" id="SUT92395.1"/>
    </source>
</evidence>
<accession>A0A380TUQ1</accession>
<keyword evidence="9" id="KW-0675">Receptor</keyword>
<evidence type="ECO:0000256" key="3">
    <source>
        <dbReference type="ARBA" id="ARBA00022452"/>
    </source>
</evidence>
<dbReference type="GO" id="GO:0009279">
    <property type="term" value="C:cell outer membrane"/>
    <property type="evidence" value="ECO:0007669"/>
    <property type="project" value="UniProtKB-SubCell"/>
</dbReference>
<evidence type="ECO:0000259" key="8">
    <source>
        <dbReference type="Pfam" id="PF07715"/>
    </source>
</evidence>
<dbReference type="Gene3D" id="2.40.170.20">
    <property type="entry name" value="TonB-dependent receptor, beta-barrel domain"/>
    <property type="match status" value="1"/>
</dbReference>
<dbReference type="InterPro" id="IPR037066">
    <property type="entry name" value="Plug_dom_sf"/>
</dbReference>
<evidence type="ECO:0000256" key="6">
    <source>
        <dbReference type="ARBA" id="ARBA00023237"/>
    </source>
</evidence>
<evidence type="ECO:0000256" key="1">
    <source>
        <dbReference type="ARBA" id="ARBA00004571"/>
    </source>
</evidence>
<evidence type="ECO:0000313" key="10">
    <source>
        <dbReference type="Proteomes" id="UP000254227"/>
    </source>
</evidence>
<feature type="domain" description="TonB-dependent receptor plug" evidence="8">
    <location>
        <begin position="67"/>
        <end position="181"/>
    </location>
</feature>
<dbReference type="InterPro" id="IPR039426">
    <property type="entry name" value="TonB-dep_rcpt-like"/>
</dbReference>
<gene>
    <name evidence="9" type="primary">fecA_3</name>
    <name evidence="9" type="ORF">NCTC10308_00727</name>
</gene>
<protein>
    <submittedName>
        <fullName evidence="9">Ferric siderophore receptor protein</fullName>
    </submittedName>
</protein>
<dbReference type="PANTHER" id="PTHR30442:SF0">
    <property type="entry name" value="FE(3+) DICITRATE TRANSPORT PROTEIN FECA"/>
    <property type="match status" value="1"/>
</dbReference>
<comment type="similarity">
    <text evidence="7">Belongs to the TonB-dependent receptor family.</text>
</comment>
<dbReference type="Proteomes" id="UP000254227">
    <property type="component" value="Unassembled WGS sequence"/>
</dbReference>
<name>A0A380TUQ1_ACIJO</name>
<keyword evidence="2 7" id="KW-0813">Transport</keyword>
<organism evidence="9 10">
    <name type="scientific">Acinetobacter johnsonii</name>
    <dbReference type="NCBI Taxonomy" id="40214"/>
    <lineage>
        <taxon>Bacteria</taxon>
        <taxon>Pseudomonadati</taxon>
        <taxon>Pseudomonadota</taxon>
        <taxon>Gammaproteobacteria</taxon>
        <taxon>Moraxellales</taxon>
        <taxon>Moraxellaceae</taxon>
        <taxon>Acinetobacter</taxon>
    </lineage>
</organism>
<evidence type="ECO:0000256" key="2">
    <source>
        <dbReference type="ARBA" id="ARBA00022448"/>
    </source>
</evidence>
<evidence type="ECO:0000256" key="7">
    <source>
        <dbReference type="PROSITE-ProRule" id="PRU01360"/>
    </source>
</evidence>
<dbReference type="SUPFAM" id="SSF56935">
    <property type="entry name" value="Porins"/>
    <property type="match status" value="1"/>
</dbReference>
<dbReference type="InterPro" id="IPR012910">
    <property type="entry name" value="Plug_dom"/>
</dbReference>
<reference evidence="9 10" key="1">
    <citation type="submission" date="2018-06" db="EMBL/GenBank/DDBJ databases">
        <authorList>
            <consortium name="Pathogen Informatics"/>
            <person name="Doyle S."/>
        </authorList>
    </citation>
    <scope>NUCLEOTIDE SEQUENCE [LARGE SCALE GENOMIC DNA]</scope>
    <source>
        <strain evidence="9 10">NCTC10308</strain>
    </source>
</reference>
<keyword evidence="5 7" id="KW-0472">Membrane</keyword>
<sequence length="324" mass="35008">MISSRLHLQDRRLFKAKQLSIAIGLSMSCLTYAQAEELTEATSSNVLPTIKLEAQGNWLEDANAEKVQKHAGARTIITRNRLDEVAATSIKDALKQVPGVQVQENNGTGGSDVSLNIGVRGLASRLSPRSTVLLDGVPLSFAPYGQPQLSLAPVSLGNIESVDVVRGAGSVRFGPQNVGGIINFATRAIPQEFAGNVSLTTEYASGTDQVKYSPNLFVGGTLDNGLGLALLYSGTKGDGYREANNKTDIDDVMLKTAYQITDADAIALNLHHYEGYGEMPEGLTAEKYAQNPYQSNKSRNYFSGRRSDVSFRYTHQDEKTTLNC</sequence>
<dbReference type="InterPro" id="IPR036942">
    <property type="entry name" value="Beta-barrel_TonB_sf"/>
</dbReference>
<evidence type="ECO:0000256" key="5">
    <source>
        <dbReference type="ARBA" id="ARBA00023136"/>
    </source>
</evidence>
<proteinExistence type="inferred from homology"/>
<dbReference type="Pfam" id="PF07715">
    <property type="entry name" value="Plug"/>
    <property type="match status" value="1"/>
</dbReference>
<keyword evidence="4 7" id="KW-0812">Transmembrane</keyword>